<proteinExistence type="predicted"/>
<gene>
    <name evidence="2" type="ORF">A3C16_01600</name>
</gene>
<protein>
    <submittedName>
        <fullName evidence="2">Uncharacterized protein</fullName>
    </submittedName>
</protein>
<evidence type="ECO:0000313" key="2">
    <source>
        <dbReference type="EMBL" id="OHA03232.1"/>
    </source>
</evidence>
<comment type="caution">
    <text evidence="2">The sequence shown here is derived from an EMBL/GenBank/DDBJ whole genome shotgun (WGS) entry which is preliminary data.</text>
</comment>
<keyword evidence="1" id="KW-0175">Coiled coil</keyword>
<reference evidence="2 3" key="1">
    <citation type="journal article" date="2016" name="Nat. Commun.">
        <title>Thousands of microbial genomes shed light on interconnected biogeochemical processes in an aquifer system.</title>
        <authorList>
            <person name="Anantharaman K."/>
            <person name="Brown C.T."/>
            <person name="Hug L.A."/>
            <person name="Sharon I."/>
            <person name="Castelle C.J."/>
            <person name="Probst A.J."/>
            <person name="Thomas B.C."/>
            <person name="Singh A."/>
            <person name="Wilkins M.J."/>
            <person name="Karaoz U."/>
            <person name="Brodie E.L."/>
            <person name="Williams K.H."/>
            <person name="Hubbard S.S."/>
            <person name="Banfield J.F."/>
        </authorList>
    </citation>
    <scope>NUCLEOTIDE SEQUENCE [LARGE SCALE GENOMIC DNA]</scope>
</reference>
<dbReference type="AlphaFoldDB" id="A0A1G2KXC7"/>
<feature type="coiled-coil region" evidence="1">
    <location>
        <begin position="26"/>
        <end position="53"/>
    </location>
</feature>
<sequence length="156" mass="17711">MATIPHVRHKGLTYHMAEITTPQSQEHTAAAEIQELERLLQEKKQALAEKGVTHDEKETFRQVFKEKYTEPPTSIPVLSGGMVPIQPTPAMDNVSGTDGDLKKKQREAQLRTLIDLSFEKGVMEAVTLARAMTPWLLDELHDRLADEYYAKIMQKK</sequence>
<organism evidence="2 3">
    <name type="scientific">Candidatus Sungbacteria bacterium RIFCSPHIGHO2_02_FULL_51_29</name>
    <dbReference type="NCBI Taxonomy" id="1802273"/>
    <lineage>
        <taxon>Bacteria</taxon>
        <taxon>Candidatus Sungiibacteriota</taxon>
    </lineage>
</organism>
<evidence type="ECO:0000256" key="1">
    <source>
        <dbReference type="SAM" id="Coils"/>
    </source>
</evidence>
<dbReference type="Proteomes" id="UP000177811">
    <property type="component" value="Unassembled WGS sequence"/>
</dbReference>
<dbReference type="EMBL" id="MHQL01000018">
    <property type="protein sequence ID" value="OHA03232.1"/>
    <property type="molecule type" value="Genomic_DNA"/>
</dbReference>
<name>A0A1G2KXC7_9BACT</name>
<evidence type="ECO:0000313" key="3">
    <source>
        <dbReference type="Proteomes" id="UP000177811"/>
    </source>
</evidence>
<accession>A0A1G2KXC7</accession>